<keyword evidence="4 7" id="KW-1133">Transmembrane helix</keyword>
<name>A0ABY8U7D4_TETOB</name>
<keyword evidence="3 7" id="KW-0812">Transmembrane</keyword>
<comment type="similarity">
    <text evidence="2">Belongs to the peptidase S54 family.</text>
</comment>
<comment type="subcellular location">
    <subcellularLocation>
        <location evidence="1">Membrane</location>
        <topology evidence="1">Multi-pass membrane protein</topology>
    </subcellularLocation>
</comment>
<evidence type="ECO:0000313" key="10">
    <source>
        <dbReference type="Proteomes" id="UP001244341"/>
    </source>
</evidence>
<dbReference type="Gene3D" id="1.20.1540.10">
    <property type="entry name" value="Rhomboid-like"/>
    <property type="match status" value="1"/>
</dbReference>
<dbReference type="Pfam" id="PF01694">
    <property type="entry name" value="Rhomboid"/>
    <property type="match status" value="1"/>
</dbReference>
<evidence type="ECO:0000256" key="5">
    <source>
        <dbReference type="ARBA" id="ARBA00023136"/>
    </source>
</evidence>
<gene>
    <name evidence="9" type="ORF">OEZ85_013225</name>
</gene>
<evidence type="ECO:0000256" key="2">
    <source>
        <dbReference type="ARBA" id="ARBA00009045"/>
    </source>
</evidence>
<feature type="transmembrane region" description="Helical" evidence="7">
    <location>
        <begin position="43"/>
        <end position="61"/>
    </location>
</feature>
<feature type="transmembrane region" description="Helical" evidence="7">
    <location>
        <begin position="212"/>
        <end position="230"/>
    </location>
</feature>
<dbReference type="Proteomes" id="UP001244341">
    <property type="component" value="Chromosome 7b"/>
</dbReference>
<accession>A0ABY8U7D4</accession>
<protein>
    <recommendedName>
        <fullName evidence="8">Peptidase S54 rhomboid domain-containing protein</fullName>
    </recommendedName>
</protein>
<evidence type="ECO:0000256" key="7">
    <source>
        <dbReference type="SAM" id="Phobius"/>
    </source>
</evidence>
<dbReference type="EMBL" id="CP126214">
    <property type="protein sequence ID" value="WIA16553.1"/>
    <property type="molecule type" value="Genomic_DNA"/>
</dbReference>
<dbReference type="InterPro" id="IPR035952">
    <property type="entry name" value="Rhomboid-like_sf"/>
</dbReference>
<evidence type="ECO:0000259" key="8">
    <source>
        <dbReference type="Pfam" id="PF01694"/>
    </source>
</evidence>
<feature type="compositionally biased region" description="Low complexity" evidence="6">
    <location>
        <begin position="8"/>
        <end position="30"/>
    </location>
</feature>
<feature type="transmembrane region" description="Helical" evidence="7">
    <location>
        <begin position="146"/>
        <end position="167"/>
    </location>
</feature>
<keyword evidence="10" id="KW-1185">Reference proteome</keyword>
<feature type="region of interest" description="Disordered" evidence="6">
    <location>
        <begin position="1"/>
        <end position="30"/>
    </location>
</feature>
<evidence type="ECO:0000313" key="9">
    <source>
        <dbReference type="EMBL" id="WIA16553.1"/>
    </source>
</evidence>
<sequence>MKKYGIQPVGSSSSPGSSDRPVPARKAAPLQASSSSSAPLARAAGNGVFLLLLLNVVLFLADHVLHLKGIQGLYLNHARPQWYQWITHAFCHANFSHLSMNLFNLCVFGKMVEETEGSWGVVLIYLLTAVGAAAAAVLLQPAVVRGAVSVSLGASGAIFGLFAVSVLTRLSWDPRKLLEGLILGNFVVRQVLQEAQAQAAGGLSIGGLQVGHIAHLGGALAGVLLVWLLSKIPDPDAKRRFTRLSKLEDCVCGVDCELGWH</sequence>
<keyword evidence="5 7" id="KW-0472">Membrane</keyword>
<evidence type="ECO:0000256" key="1">
    <source>
        <dbReference type="ARBA" id="ARBA00004141"/>
    </source>
</evidence>
<feature type="transmembrane region" description="Helical" evidence="7">
    <location>
        <begin position="119"/>
        <end position="139"/>
    </location>
</feature>
<evidence type="ECO:0000256" key="4">
    <source>
        <dbReference type="ARBA" id="ARBA00022989"/>
    </source>
</evidence>
<evidence type="ECO:0000256" key="3">
    <source>
        <dbReference type="ARBA" id="ARBA00022692"/>
    </source>
</evidence>
<reference evidence="9 10" key="1">
    <citation type="submission" date="2023-05" db="EMBL/GenBank/DDBJ databases">
        <title>A 100% complete, gapless, phased diploid assembly of the Scenedesmus obliquus UTEX 3031 genome.</title>
        <authorList>
            <person name="Biondi T.C."/>
            <person name="Hanschen E.R."/>
            <person name="Kwon T."/>
            <person name="Eng W."/>
            <person name="Kruse C.P.S."/>
            <person name="Koehler S.I."/>
            <person name="Kunde Y."/>
            <person name="Gleasner C.D."/>
            <person name="You Mak K.T."/>
            <person name="Polle J."/>
            <person name="Hovde B.T."/>
            <person name="Starkenburg S.R."/>
        </authorList>
    </citation>
    <scope>NUCLEOTIDE SEQUENCE [LARGE SCALE GENOMIC DNA]</scope>
    <source>
        <strain evidence="9 10">DOE0152z</strain>
    </source>
</reference>
<proteinExistence type="inferred from homology"/>
<organism evidence="9 10">
    <name type="scientific">Tetradesmus obliquus</name>
    <name type="common">Green alga</name>
    <name type="synonym">Acutodesmus obliquus</name>
    <dbReference type="NCBI Taxonomy" id="3088"/>
    <lineage>
        <taxon>Eukaryota</taxon>
        <taxon>Viridiplantae</taxon>
        <taxon>Chlorophyta</taxon>
        <taxon>core chlorophytes</taxon>
        <taxon>Chlorophyceae</taxon>
        <taxon>CS clade</taxon>
        <taxon>Sphaeropleales</taxon>
        <taxon>Scenedesmaceae</taxon>
        <taxon>Tetradesmus</taxon>
    </lineage>
</organism>
<feature type="domain" description="Peptidase S54 rhomboid" evidence="8">
    <location>
        <begin position="80"/>
        <end position="231"/>
    </location>
</feature>
<dbReference type="PANTHER" id="PTHR43066:SF5">
    <property type="entry name" value="RHOMBOID-LIKE PROTEIN 11, CHLOROPLASTIC-RELATED"/>
    <property type="match status" value="1"/>
</dbReference>
<evidence type="ECO:0000256" key="6">
    <source>
        <dbReference type="SAM" id="MobiDB-lite"/>
    </source>
</evidence>
<dbReference type="InterPro" id="IPR022764">
    <property type="entry name" value="Peptidase_S54_rhomboid_dom"/>
</dbReference>
<dbReference type="SUPFAM" id="SSF144091">
    <property type="entry name" value="Rhomboid-like"/>
    <property type="match status" value="1"/>
</dbReference>
<dbReference type="PANTHER" id="PTHR43066">
    <property type="entry name" value="RHOMBOID-RELATED PROTEIN"/>
    <property type="match status" value="1"/>
</dbReference>